<dbReference type="SUPFAM" id="SSF51971">
    <property type="entry name" value="Nucleotide-binding domain"/>
    <property type="match status" value="1"/>
</dbReference>
<evidence type="ECO:0000259" key="9">
    <source>
        <dbReference type="Pfam" id="PF01266"/>
    </source>
</evidence>
<gene>
    <name evidence="10" type="ORF">CFE62_005445</name>
</gene>
<dbReference type="PANTHER" id="PTHR11530">
    <property type="entry name" value="D-AMINO ACID OXIDASE"/>
    <property type="match status" value="1"/>
</dbReference>
<dbReference type="Proteomes" id="UP000226429">
    <property type="component" value="Unassembled WGS sequence"/>
</dbReference>
<protein>
    <recommendedName>
        <fullName evidence="7">D-amino-acid oxidase</fullName>
        <ecNumber evidence="6">1.4.3.3</ecNumber>
    </recommendedName>
</protein>
<comment type="caution">
    <text evidence="10">The sequence shown here is derived from an EMBL/GenBank/DDBJ whole genome shotgun (WGS) entry which is preliminary data.</text>
</comment>
<dbReference type="EMBL" id="NMOS02000015">
    <property type="protein sequence ID" value="RDH40136.1"/>
    <property type="molecule type" value="Genomic_DNA"/>
</dbReference>
<dbReference type="PANTHER" id="PTHR11530:SF11">
    <property type="entry name" value="D-ASPARTATE OXIDASE"/>
    <property type="match status" value="1"/>
</dbReference>
<proteinExistence type="inferred from homology"/>
<comment type="catalytic activity">
    <reaction evidence="8">
        <text>a D-alpha-amino acid + O2 + H2O = a 2-oxocarboxylate + H2O2 + NH4(+)</text>
        <dbReference type="Rhea" id="RHEA:21816"/>
        <dbReference type="ChEBI" id="CHEBI:15377"/>
        <dbReference type="ChEBI" id="CHEBI:15379"/>
        <dbReference type="ChEBI" id="CHEBI:16240"/>
        <dbReference type="ChEBI" id="CHEBI:28938"/>
        <dbReference type="ChEBI" id="CHEBI:35179"/>
        <dbReference type="ChEBI" id="CHEBI:59871"/>
        <dbReference type="EC" id="1.4.3.3"/>
    </reaction>
    <physiologicalReaction direction="left-to-right" evidence="8">
        <dbReference type="Rhea" id="RHEA:21817"/>
    </physiologicalReaction>
</comment>
<comment type="cofactor">
    <cofactor evidence="1">
        <name>FAD</name>
        <dbReference type="ChEBI" id="CHEBI:57692"/>
    </cofactor>
</comment>
<evidence type="ECO:0000256" key="4">
    <source>
        <dbReference type="ARBA" id="ARBA00022827"/>
    </source>
</evidence>
<evidence type="ECO:0000256" key="3">
    <source>
        <dbReference type="ARBA" id="ARBA00022630"/>
    </source>
</evidence>
<name>A0A370CIK2_9COXI</name>
<dbReference type="GO" id="GO:0003884">
    <property type="term" value="F:D-amino-acid oxidase activity"/>
    <property type="evidence" value="ECO:0007669"/>
    <property type="project" value="UniProtKB-EC"/>
</dbReference>
<sequence length="337" mass="37626">MKHHIAIVGAGIIGMTNAILLLENDFKVTVFSKDKPLETNSDAAVATWYAPDDSKPFLQQCCLESLSEFYEIIKKEPLSGVEIISEILYFSDEEAFKKSVWAKETLKKLVNLSNPPTQQIKISEFPFSVLVHVPLINPTIYRSFMLEKFEKLGGKLNIKKVASLDELTDTYDIVINSAGWEAKYLTQDSSVHPVRGQTETMRMTKDFKNDYSLNIEALSAYIVFRPSSFDCVAGTTYQMGDSYKGIRETDKQEIFKKVSAFFPSIKGVEAVSKAGIRCERSDVRIETEEGDNAGKKSLIVHCYGHGGSGFSASWGSAFKVLEHCKSFSMNPNFGPTI</sequence>
<evidence type="ECO:0000256" key="6">
    <source>
        <dbReference type="ARBA" id="ARBA00039101"/>
    </source>
</evidence>
<reference evidence="10 11" key="1">
    <citation type="journal article" date="2017" name="Int. J. Syst. Evol. Microbiol.">
        <title>Aquarickettsiella crustaci n. gen. n. sp. (Gammaproteobacteria: Legionellales: Coxiellaceae); a bacterial pathogen of the freshwater crustacean: Gammarus fossarum (Malacostraca: Amphipoda).</title>
        <authorList>
            <person name="Bojko J."/>
            <person name="Dunn A.M."/>
            <person name="Stebbing P.D."/>
            <person name="Van Aerle R."/>
            <person name="Bacela-Spychalska K."/>
            <person name="Bean T.P."/>
            <person name="Stentiford G.D."/>
        </authorList>
    </citation>
    <scope>NUCLEOTIDE SEQUENCE [LARGE SCALE GENOMIC DNA]</scope>
    <source>
        <strain evidence="10">RA15029</strain>
    </source>
</reference>
<evidence type="ECO:0000256" key="1">
    <source>
        <dbReference type="ARBA" id="ARBA00001974"/>
    </source>
</evidence>
<evidence type="ECO:0000256" key="5">
    <source>
        <dbReference type="ARBA" id="ARBA00023002"/>
    </source>
</evidence>
<keyword evidence="4" id="KW-0274">FAD</keyword>
<dbReference type="InterPro" id="IPR006076">
    <property type="entry name" value="FAD-dep_OxRdtase"/>
</dbReference>
<organism evidence="10 11">
    <name type="scientific">Candidatus Aquirickettsiella gammari</name>
    <dbReference type="NCBI Taxonomy" id="2016198"/>
    <lineage>
        <taxon>Bacteria</taxon>
        <taxon>Pseudomonadati</taxon>
        <taxon>Pseudomonadota</taxon>
        <taxon>Gammaproteobacteria</taxon>
        <taxon>Legionellales</taxon>
        <taxon>Coxiellaceae</taxon>
        <taxon>Candidatus Aquirickettsiella</taxon>
    </lineage>
</organism>
<dbReference type="Gene3D" id="3.40.50.720">
    <property type="entry name" value="NAD(P)-binding Rossmann-like Domain"/>
    <property type="match status" value="1"/>
</dbReference>
<evidence type="ECO:0000256" key="7">
    <source>
        <dbReference type="ARBA" id="ARBA00039751"/>
    </source>
</evidence>
<reference evidence="10 11" key="2">
    <citation type="journal article" date="2018" name="J. Invertebr. Pathol.">
        <title>'Candidatus Aquirickettsiella gammari' (Gammaproteobacteria: Legionellales: Coxiellaceae): A bacterial pathogen of the freshwater crustacean Gammarus fossarum (Malacostraca: Amphipoda).</title>
        <authorList>
            <person name="Bojko J."/>
            <person name="Dunn A.M."/>
            <person name="Stebbing P.D."/>
            <person name="van Aerle R."/>
            <person name="Bacela-Spychalska K."/>
            <person name="Bean T.P."/>
            <person name="Urrutia A."/>
            <person name="Stentiford G.D."/>
        </authorList>
    </citation>
    <scope>NUCLEOTIDE SEQUENCE [LARGE SCALE GENOMIC DNA]</scope>
    <source>
        <strain evidence="10">RA15029</strain>
    </source>
</reference>
<evidence type="ECO:0000256" key="8">
    <source>
        <dbReference type="ARBA" id="ARBA00049547"/>
    </source>
</evidence>
<dbReference type="Pfam" id="PF01266">
    <property type="entry name" value="DAO"/>
    <property type="match status" value="1"/>
</dbReference>
<feature type="domain" description="FAD dependent oxidoreductase" evidence="9">
    <location>
        <begin position="5"/>
        <end position="317"/>
    </location>
</feature>
<dbReference type="Gene3D" id="3.30.9.10">
    <property type="entry name" value="D-Amino Acid Oxidase, subunit A, domain 2"/>
    <property type="match status" value="1"/>
</dbReference>
<keyword evidence="5" id="KW-0560">Oxidoreductase</keyword>
<dbReference type="GO" id="GO:0005737">
    <property type="term" value="C:cytoplasm"/>
    <property type="evidence" value="ECO:0007669"/>
    <property type="project" value="TreeGrafter"/>
</dbReference>
<evidence type="ECO:0000313" key="11">
    <source>
        <dbReference type="Proteomes" id="UP000226429"/>
    </source>
</evidence>
<dbReference type="InterPro" id="IPR023209">
    <property type="entry name" value="DAO"/>
</dbReference>
<dbReference type="AlphaFoldDB" id="A0A370CIK2"/>
<dbReference type="GO" id="GO:0071949">
    <property type="term" value="F:FAD binding"/>
    <property type="evidence" value="ECO:0007669"/>
    <property type="project" value="InterPro"/>
</dbReference>
<keyword evidence="11" id="KW-1185">Reference proteome</keyword>
<keyword evidence="3" id="KW-0285">Flavoprotein</keyword>
<evidence type="ECO:0000256" key="2">
    <source>
        <dbReference type="ARBA" id="ARBA00006730"/>
    </source>
</evidence>
<accession>A0A370CIK2</accession>
<evidence type="ECO:0000313" key="10">
    <source>
        <dbReference type="EMBL" id="RDH40136.1"/>
    </source>
</evidence>
<dbReference type="GO" id="GO:0019478">
    <property type="term" value="P:D-amino acid catabolic process"/>
    <property type="evidence" value="ECO:0007669"/>
    <property type="project" value="TreeGrafter"/>
</dbReference>
<dbReference type="EC" id="1.4.3.3" evidence="6"/>
<comment type="similarity">
    <text evidence="2">Belongs to the DAMOX/DASOX family.</text>
</comment>